<dbReference type="Proteomes" id="UP000317893">
    <property type="component" value="Unassembled WGS sequence"/>
</dbReference>
<feature type="chain" id="PRO_5038765403" evidence="2">
    <location>
        <begin position="33"/>
        <end position="337"/>
    </location>
</feature>
<dbReference type="RefSeq" id="WP_141847695.1">
    <property type="nucleotide sequence ID" value="NZ_BAAAPR010000002.1"/>
</dbReference>
<dbReference type="InterPro" id="IPR029045">
    <property type="entry name" value="ClpP/crotonase-like_dom_sf"/>
</dbReference>
<dbReference type="InterPro" id="IPR005151">
    <property type="entry name" value="Tail-specific_protease"/>
</dbReference>
<accession>A0A542DYJ9</accession>
<feature type="compositionally biased region" description="Low complexity" evidence="1">
    <location>
        <begin position="107"/>
        <end position="124"/>
    </location>
</feature>
<dbReference type="PROSITE" id="PS51257">
    <property type="entry name" value="PROKAR_LIPOPROTEIN"/>
    <property type="match status" value="1"/>
</dbReference>
<dbReference type="GO" id="GO:0006508">
    <property type="term" value="P:proteolysis"/>
    <property type="evidence" value="ECO:0007669"/>
    <property type="project" value="InterPro"/>
</dbReference>
<feature type="region of interest" description="Disordered" evidence="1">
    <location>
        <begin position="107"/>
        <end position="126"/>
    </location>
</feature>
<evidence type="ECO:0000256" key="2">
    <source>
        <dbReference type="SAM" id="SignalP"/>
    </source>
</evidence>
<dbReference type="Pfam" id="PF03572">
    <property type="entry name" value="Peptidase_S41"/>
    <property type="match status" value="1"/>
</dbReference>
<dbReference type="AlphaFoldDB" id="A0A542DYJ9"/>
<feature type="signal peptide" evidence="2">
    <location>
        <begin position="1"/>
        <end position="32"/>
    </location>
</feature>
<protein>
    <submittedName>
        <fullName evidence="4">Peptidase S41-like protein</fullName>
    </submittedName>
</protein>
<dbReference type="SUPFAM" id="SSF52096">
    <property type="entry name" value="ClpP/crotonase"/>
    <property type="match status" value="1"/>
</dbReference>
<evidence type="ECO:0000313" key="5">
    <source>
        <dbReference type="Proteomes" id="UP000317893"/>
    </source>
</evidence>
<dbReference type="EMBL" id="VFMN01000001">
    <property type="protein sequence ID" value="TQJ08170.1"/>
    <property type="molecule type" value="Genomic_DNA"/>
</dbReference>
<feature type="domain" description="Tail specific protease" evidence="3">
    <location>
        <begin position="161"/>
        <end position="319"/>
    </location>
</feature>
<evidence type="ECO:0000259" key="3">
    <source>
        <dbReference type="Pfam" id="PF03572"/>
    </source>
</evidence>
<organism evidence="4 5">
    <name type="scientific">Lapillicoccus jejuensis</name>
    <dbReference type="NCBI Taxonomy" id="402171"/>
    <lineage>
        <taxon>Bacteria</taxon>
        <taxon>Bacillati</taxon>
        <taxon>Actinomycetota</taxon>
        <taxon>Actinomycetes</taxon>
        <taxon>Micrococcales</taxon>
        <taxon>Intrasporangiaceae</taxon>
        <taxon>Lapillicoccus</taxon>
    </lineage>
</organism>
<reference evidence="4 5" key="1">
    <citation type="submission" date="2019-06" db="EMBL/GenBank/DDBJ databases">
        <title>Sequencing the genomes of 1000 actinobacteria strains.</title>
        <authorList>
            <person name="Klenk H.-P."/>
        </authorList>
    </citation>
    <scope>NUCLEOTIDE SEQUENCE [LARGE SCALE GENOMIC DNA]</scope>
    <source>
        <strain evidence="4 5">DSM 18607</strain>
    </source>
</reference>
<sequence length="337" mass="33457">MPHRSPALTPAALPAGLLAGLLALTACTAAPAPPPPSPTGTTATTPTAYAVAATALVAQSLTAEDNVASLREIALEKARSRTSVAATYDPIRAMLVGVGQAQADLAPPGSAAAVPPSPGRPSASTTDGVTVLTLPGFADLTALVGTGPPSPAEASYARAGAAAVANAARTTTCGWVVDVRGNASEDLGALLGAVAPLLPAGTVLQRVDREGHRDEVTLDDDAVRAGGRLLVPLDPVGRHDDQPVTVLLDRGTAVAGEGVVLAFRGRSGAQSLGAASYGDAVDATVHRLADGATLRVVRWRLADRDGAVATGPVRPDVAVTGDALGSARSDVAARCGG</sequence>
<dbReference type="Gene3D" id="3.90.226.10">
    <property type="entry name" value="2-enoyl-CoA Hydratase, Chain A, domain 1"/>
    <property type="match status" value="1"/>
</dbReference>
<evidence type="ECO:0000256" key="1">
    <source>
        <dbReference type="SAM" id="MobiDB-lite"/>
    </source>
</evidence>
<keyword evidence="2" id="KW-0732">Signal</keyword>
<comment type="caution">
    <text evidence="4">The sequence shown here is derived from an EMBL/GenBank/DDBJ whole genome shotgun (WGS) entry which is preliminary data.</text>
</comment>
<dbReference type="GO" id="GO:0008236">
    <property type="term" value="F:serine-type peptidase activity"/>
    <property type="evidence" value="ECO:0007669"/>
    <property type="project" value="InterPro"/>
</dbReference>
<dbReference type="OrthoDB" id="7314861at2"/>
<evidence type="ECO:0000313" key="4">
    <source>
        <dbReference type="EMBL" id="TQJ08170.1"/>
    </source>
</evidence>
<gene>
    <name evidence="4" type="ORF">FB458_1254</name>
</gene>
<name>A0A542DYJ9_9MICO</name>
<keyword evidence="5" id="KW-1185">Reference proteome</keyword>
<proteinExistence type="predicted"/>